<dbReference type="OMA" id="LFYARCT"/>
<dbReference type="Gene3D" id="6.10.140.2220">
    <property type="match status" value="1"/>
</dbReference>
<dbReference type="OrthoDB" id="420187at2759"/>
<keyword evidence="13" id="KW-0812">Transmembrane</keyword>
<keyword evidence="7" id="KW-0833">Ubl conjugation pathway</keyword>
<evidence type="ECO:0000259" key="14">
    <source>
        <dbReference type="PROSITE" id="PS50235"/>
    </source>
</evidence>
<dbReference type="InterPro" id="IPR001394">
    <property type="entry name" value="Peptidase_C19_UCH"/>
</dbReference>
<evidence type="ECO:0000256" key="2">
    <source>
        <dbReference type="ARBA" id="ARBA00009085"/>
    </source>
</evidence>
<dbReference type="FunFam" id="3.90.70.10:FF:000026">
    <property type="entry name" value="Ubiquitin carboxyl-terminal hydrolase 15"/>
    <property type="match status" value="1"/>
</dbReference>
<dbReference type="PROSITE" id="PS50865">
    <property type="entry name" value="ZF_MYND_2"/>
    <property type="match status" value="1"/>
</dbReference>
<protein>
    <recommendedName>
        <fullName evidence="3">ubiquitinyl hydrolase 1</fullName>
        <ecNumber evidence="3">3.4.19.12</ecNumber>
    </recommendedName>
</protein>
<dbReference type="Pfam" id="PF01753">
    <property type="entry name" value="zf-MYND"/>
    <property type="match status" value="1"/>
</dbReference>
<dbReference type="Gene3D" id="3.90.70.10">
    <property type="entry name" value="Cysteine proteinases"/>
    <property type="match status" value="1"/>
</dbReference>
<evidence type="ECO:0000256" key="11">
    <source>
        <dbReference type="PROSITE-ProRule" id="PRU00134"/>
    </source>
</evidence>
<evidence type="ECO:0000256" key="10">
    <source>
        <dbReference type="ARBA" id="ARBA00022833"/>
    </source>
</evidence>
<dbReference type="GO" id="GO:0048366">
    <property type="term" value="P:leaf development"/>
    <property type="evidence" value="ECO:0007669"/>
    <property type="project" value="EnsemblPlants"/>
</dbReference>
<feature type="region of interest" description="Disordered" evidence="12">
    <location>
        <begin position="352"/>
        <end position="371"/>
    </location>
</feature>
<feature type="compositionally biased region" description="Basic residues" evidence="12">
    <location>
        <begin position="999"/>
        <end position="1008"/>
    </location>
</feature>
<feature type="region of interest" description="Disordered" evidence="12">
    <location>
        <begin position="184"/>
        <end position="229"/>
    </location>
</feature>
<evidence type="ECO:0000256" key="1">
    <source>
        <dbReference type="ARBA" id="ARBA00000707"/>
    </source>
</evidence>
<dbReference type="GO" id="GO:0048364">
    <property type="term" value="P:root development"/>
    <property type="evidence" value="ECO:0007669"/>
    <property type="project" value="EnsemblPlants"/>
</dbReference>
<feature type="domain" description="USP" evidence="14">
    <location>
        <begin position="540"/>
        <end position="846"/>
    </location>
</feature>
<dbReference type="FunFam" id="6.10.140.2220:FF:000006">
    <property type="entry name" value="Ubiquitin carboxyl-terminal hydrolase 15"/>
    <property type="match status" value="1"/>
</dbReference>
<dbReference type="Pfam" id="PF00443">
    <property type="entry name" value="UCH"/>
    <property type="match status" value="1"/>
</dbReference>
<evidence type="ECO:0000256" key="6">
    <source>
        <dbReference type="ARBA" id="ARBA00022771"/>
    </source>
</evidence>
<evidence type="ECO:0000259" key="15">
    <source>
        <dbReference type="PROSITE" id="PS50865"/>
    </source>
</evidence>
<dbReference type="PANTHER" id="PTHR24006">
    <property type="entry name" value="UBIQUITIN CARBOXYL-TERMINAL HYDROLASE"/>
    <property type="match status" value="1"/>
</dbReference>
<organism evidence="16 17">
    <name type="scientific">Arabis alpina</name>
    <name type="common">Alpine rock-cress</name>
    <dbReference type="NCBI Taxonomy" id="50452"/>
    <lineage>
        <taxon>Eukaryota</taxon>
        <taxon>Viridiplantae</taxon>
        <taxon>Streptophyta</taxon>
        <taxon>Embryophyta</taxon>
        <taxon>Tracheophyta</taxon>
        <taxon>Spermatophyta</taxon>
        <taxon>Magnoliopsida</taxon>
        <taxon>eudicotyledons</taxon>
        <taxon>Gunneridae</taxon>
        <taxon>Pentapetalae</taxon>
        <taxon>rosids</taxon>
        <taxon>malvids</taxon>
        <taxon>Brassicales</taxon>
        <taxon>Brassicaceae</taxon>
        <taxon>Arabideae</taxon>
        <taxon>Arabis</taxon>
    </lineage>
</organism>
<dbReference type="SUPFAM" id="SSF144232">
    <property type="entry name" value="HIT/MYND zinc finger-like"/>
    <property type="match status" value="1"/>
</dbReference>
<feature type="compositionally biased region" description="Low complexity" evidence="12">
    <location>
        <begin position="185"/>
        <end position="195"/>
    </location>
</feature>
<dbReference type="Proteomes" id="UP000029120">
    <property type="component" value="Chromosome 7"/>
</dbReference>
<dbReference type="AlphaFoldDB" id="A0A087GGI8"/>
<evidence type="ECO:0000256" key="7">
    <source>
        <dbReference type="ARBA" id="ARBA00022786"/>
    </source>
</evidence>
<comment type="similarity">
    <text evidence="2">Belongs to the peptidase C19 family.</text>
</comment>
<name>A0A087GGI8_ARAAL</name>
<keyword evidence="17" id="KW-1185">Reference proteome</keyword>
<evidence type="ECO:0000256" key="9">
    <source>
        <dbReference type="ARBA" id="ARBA00022807"/>
    </source>
</evidence>
<dbReference type="Gramene" id="KFK28990">
    <property type="protein sequence ID" value="KFK28990"/>
    <property type="gene ID" value="AALP_AA7G074400"/>
</dbReference>
<proteinExistence type="inferred from homology"/>
<dbReference type="GO" id="GO:0009908">
    <property type="term" value="P:flower development"/>
    <property type="evidence" value="ECO:0007669"/>
    <property type="project" value="EnsemblPlants"/>
</dbReference>
<keyword evidence="13" id="KW-1133">Transmembrane helix</keyword>
<evidence type="ECO:0000256" key="5">
    <source>
        <dbReference type="ARBA" id="ARBA00022723"/>
    </source>
</evidence>
<feature type="domain" description="MYND-type" evidence="15">
    <location>
        <begin position="76"/>
        <end position="113"/>
    </location>
</feature>
<dbReference type="GO" id="GO:0008270">
    <property type="term" value="F:zinc ion binding"/>
    <property type="evidence" value="ECO:0007669"/>
    <property type="project" value="UniProtKB-KW"/>
</dbReference>
<dbReference type="EC" id="3.4.19.12" evidence="3"/>
<dbReference type="InterPro" id="IPR002893">
    <property type="entry name" value="Znf_MYND"/>
</dbReference>
<keyword evidence="6 11" id="KW-0863">Zinc-finger</keyword>
<keyword evidence="8" id="KW-0378">Hydrolase</keyword>
<dbReference type="InterPro" id="IPR038765">
    <property type="entry name" value="Papain-like_cys_pep_sf"/>
</dbReference>
<dbReference type="GO" id="GO:1901000">
    <property type="term" value="P:regulation of response to salt stress"/>
    <property type="evidence" value="ECO:0007669"/>
    <property type="project" value="EnsemblPlants"/>
</dbReference>
<accession>A0A087GGI8</accession>
<dbReference type="InterPro" id="IPR018200">
    <property type="entry name" value="USP_CS"/>
</dbReference>
<dbReference type="eggNOG" id="KOG1865">
    <property type="taxonomic scope" value="Eukaryota"/>
</dbReference>
<dbReference type="PROSITE" id="PS00972">
    <property type="entry name" value="USP_1"/>
    <property type="match status" value="1"/>
</dbReference>
<dbReference type="GO" id="GO:0004843">
    <property type="term" value="F:cysteine-type deubiquitinase activity"/>
    <property type="evidence" value="ECO:0007669"/>
    <property type="project" value="UniProtKB-EC"/>
</dbReference>
<feature type="transmembrane region" description="Helical" evidence="13">
    <location>
        <begin position="12"/>
        <end position="30"/>
    </location>
</feature>
<gene>
    <name evidence="16" type="ordered locus">AALP_Aa7g074400</name>
</gene>
<feature type="compositionally biased region" description="Low complexity" evidence="12">
    <location>
        <begin position="281"/>
        <end position="290"/>
    </location>
</feature>
<evidence type="ECO:0000256" key="12">
    <source>
        <dbReference type="SAM" id="MobiDB-lite"/>
    </source>
</evidence>
<dbReference type="InterPro" id="IPR028889">
    <property type="entry name" value="USP"/>
</dbReference>
<evidence type="ECO:0000256" key="13">
    <source>
        <dbReference type="SAM" id="Phobius"/>
    </source>
</evidence>
<feature type="compositionally biased region" description="Polar residues" evidence="12">
    <location>
        <begin position="988"/>
        <end position="998"/>
    </location>
</feature>
<keyword evidence="4" id="KW-0645">Protease</keyword>
<dbReference type="GO" id="GO:0005829">
    <property type="term" value="C:cytosol"/>
    <property type="evidence" value="ECO:0007669"/>
    <property type="project" value="TreeGrafter"/>
</dbReference>
<dbReference type="EMBL" id="CM002875">
    <property type="protein sequence ID" value="KFK28990.1"/>
    <property type="molecule type" value="Genomic_DNA"/>
</dbReference>
<dbReference type="InterPro" id="IPR050164">
    <property type="entry name" value="Peptidase_C19"/>
</dbReference>
<feature type="compositionally biased region" description="Polar residues" evidence="12">
    <location>
        <begin position="1014"/>
        <end position="1023"/>
    </location>
</feature>
<reference evidence="17" key="1">
    <citation type="journal article" date="2015" name="Nat. Plants">
        <title>Genome expansion of Arabis alpina linked with retrotransposition and reduced symmetric DNA methylation.</title>
        <authorList>
            <person name="Willing E.M."/>
            <person name="Rawat V."/>
            <person name="Mandakova T."/>
            <person name="Maumus F."/>
            <person name="James G.V."/>
            <person name="Nordstroem K.J."/>
            <person name="Becker C."/>
            <person name="Warthmann N."/>
            <person name="Chica C."/>
            <person name="Szarzynska B."/>
            <person name="Zytnicki M."/>
            <person name="Albani M.C."/>
            <person name="Kiefer C."/>
            <person name="Bergonzi S."/>
            <person name="Castaings L."/>
            <person name="Mateos J.L."/>
            <person name="Berns M.C."/>
            <person name="Bujdoso N."/>
            <person name="Piofczyk T."/>
            <person name="de Lorenzo L."/>
            <person name="Barrero-Sicilia C."/>
            <person name="Mateos I."/>
            <person name="Piednoel M."/>
            <person name="Hagmann J."/>
            <person name="Chen-Min-Tao R."/>
            <person name="Iglesias-Fernandez R."/>
            <person name="Schuster S.C."/>
            <person name="Alonso-Blanco C."/>
            <person name="Roudier F."/>
            <person name="Carbonero P."/>
            <person name="Paz-Ares J."/>
            <person name="Davis S.J."/>
            <person name="Pecinka A."/>
            <person name="Quesneville H."/>
            <person name="Colot V."/>
            <person name="Lysak M.A."/>
            <person name="Weigel D."/>
            <person name="Coupland G."/>
            <person name="Schneeberger K."/>
        </authorList>
    </citation>
    <scope>NUCLEOTIDE SEQUENCE [LARGE SCALE GENOMIC DNA]</scope>
    <source>
        <strain evidence="17">cv. Pajares</strain>
    </source>
</reference>
<sequence length="1023" mass="112766">MLLVLDLGISSLVLVISITLVLPLVVFFVRRKWRLAARRREEIRRLLIHASEEAARAEIEASVEFSSVSISNGFHCPVCYIPATTRCSRCKAVRYCSGKCQIIHWRQGHKDECRPACIVYDTDGEKTEFREEKEDETLLLRPEPVTIPIREEVVSNPVDDGNGDVVDNKDDLIDKEEAVSVAETSGSSFSGFSSSPRNDSGDDISLCESFSSSESERSESPLDDAHVSVESEETCFSTVVDDAPSKPLSPKFVHLVESVDSLASLTKVSLHKPESDDGQNQSKLSSLQSSVADRHQGSADPSSSVKSSDFWGTALGSAECVSYNLDSSKSGGPGKSSLRFSFDSSRDTSSVKVSEYKSSIPEEAPRDALGTNNSFEEVKLEKRIVKKSDESEISLSTSYSTDSRSLDTTVLPPVTFQKSKIASSESECMLVPSKVGEVQLLASKVSNASECADVMKHSPLGAKYGSVVDHEKQNGNAFHRKSSLHGRSGMKASVLKVVDQWTRPKSSAENEMAGRHGHKGLFPYELFAKLYKDKIEFQPSGLINCGNSCFANVVFQCLMFTPPLIAYFLQQFHSKACLNKEKCFTCGFENLVVKARDGKSPLSPNGLLSQLQSMGIFLGNGKQEDAHEFLRFVVDTMQSVSIKASEYDTLKTRKLEDTTLIGLTFGGYLRSKIKCMKCQGKSERREKMMDLTVEIDGDISTLDDALRRFTRTEILDGENKYRCGRCKSYERAKKKLKITEPPNILTIALKRFQSGKFGKLNKLIRFPENLDLAPYVSGGSEKSHDYKLYGVIVHLDVMNETFSGHYVCYIRNSQNKWFKADDSTVVTSEVERVLTKGAYMLFYARCTPMPPRLVCSKTEASNKKSSVLAPKTNEESITSKLRFVSTPGPVLSSNTTGGGRSGNMQSFYSSFQRLQRILEDDSSSDSSSLFDSNSDECSCSTDSTSTDDFADFIFGDHQGRAHGQSSPASSSSPSSPLLTRHSPLGDSARTSPDNYGTSRHQRHEKKSLKGNDGFLSTGSTKSK</sequence>
<dbReference type="PROSITE" id="PS50235">
    <property type="entry name" value="USP_3"/>
    <property type="match status" value="1"/>
</dbReference>
<keyword evidence="9" id="KW-0788">Thiol protease</keyword>
<feature type="compositionally biased region" description="Basic and acidic residues" evidence="12">
    <location>
        <begin position="214"/>
        <end position="229"/>
    </location>
</feature>
<evidence type="ECO:0000256" key="4">
    <source>
        <dbReference type="ARBA" id="ARBA00022670"/>
    </source>
</evidence>
<feature type="region of interest" description="Disordered" evidence="12">
    <location>
        <begin position="957"/>
        <end position="1023"/>
    </location>
</feature>
<dbReference type="GO" id="GO:0051301">
    <property type="term" value="P:cell division"/>
    <property type="evidence" value="ECO:0007669"/>
    <property type="project" value="EnsemblPlants"/>
</dbReference>
<dbReference type="PANTHER" id="PTHR24006:SF874">
    <property type="entry name" value="UBIQUITIN CARBOXYL-TERMINAL HYDROLASE 16"/>
    <property type="match status" value="1"/>
</dbReference>
<dbReference type="SUPFAM" id="SSF54001">
    <property type="entry name" value="Cysteine proteinases"/>
    <property type="match status" value="1"/>
</dbReference>
<dbReference type="GO" id="GO:0009651">
    <property type="term" value="P:response to salt stress"/>
    <property type="evidence" value="ECO:0007669"/>
    <property type="project" value="EnsemblPlants"/>
</dbReference>
<dbReference type="GO" id="GO:0006508">
    <property type="term" value="P:proteolysis"/>
    <property type="evidence" value="ECO:0007669"/>
    <property type="project" value="UniProtKB-KW"/>
</dbReference>
<keyword evidence="10" id="KW-0862">Zinc</keyword>
<dbReference type="GO" id="GO:0005634">
    <property type="term" value="C:nucleus"/>
    <property type="evidence" value="ECO:0007669"/>
    <property type="project" value="TreeGrafter"/>
</dbReference>
<dbReference type="GO" id="GO:0016579">
    <property type="term" value="P:protein deubiquitination"/>
    <property type="evidence" value="ECO:0007669"/>
    <property type="project" value="EnsemblPlants"/>
</dbReference>
<feature type="compositionally biased region" description="Low complexity" evidence="12">
    <location>
        <begin position="965"/>
        <end position="976"/>
    </location>
</feature>
<feature type="compositionally biased region" description="Low complexity" evidence="12">
    <location>
        <begin position="298"/>
        <end position="307"/>
    </location>
</feature>
<feature type="region of interest" description="Disordered" evidence="12">
    <location>
        <begin position="270"/>
        <end position="307"/>
    </location>
</feature>
<evidence type="ECO:0000256" key="3">
    <source>
        <dbReference type="ARBA" id="ARBA00012759"/>
    </source>
</evidence>
<evidence type="ECO:0000256" key="8">
    <source>
        <dbReference type="ARBA" id="ARBA00022801"/>
    </source>
</evidence>
<keyword evidence="5" id="KW-0479">Metal-binding</keyword>
<keyword evidence="13" id="KW-0472">Membrane</keyword>
<comment type="catalytic activity">
    <reaction evidence="1">
        <text>Thiol-dependent hydrolysis of ester, thioester, amide, peptide and isopeptide bonds formed by the C-terminal Gly of ubiquitin (a 76-residue protein attached to proteins as an intracellular targeting signal).</text>
        <dbReference type="EC" id="3.4.19.12"/>
    </reaction>
</comment>
<evidence type="ECO:0000313" key="17">
    <source>
        <dbReference type="Proteomes" id="UP000029120"/>
    </source>
</evidence>
<evidence type="ECO:0000313" key="16">
    <source>
        <dbReference type="EMBL" id="KFK28990.1"/>
    </source>
</evidence>